<evidence type="ECO:0000256" key="1">
    <source>
        <dbReference type="SAM" id="MobiDB-lite"/>
    </source>
</evidence>
<evidence type="ECO:0000313" key="3">
    <source>
        <dbReference type="EMBL" id="KAF7270501.1"/>
    </source>
</evidence>
<sequence length="133" mass="14916">MSKLLFVLYLLAMSMFLRESSATNCTCLENSTIPEPPENKTESESTVCSSQQPSGKEFCPRKDQAEEKQKNCIPFPEDPTTPPDNEVIYSTRNEPTPKTVCRKCGLRLTNDGDAVVVQCSECYQIPDDKKSKK</sequence>
<reference evidence="3" key="1">
    <citation type="submission" date="2020-08" db="EMBL/GenBank/DDBJ databases">
        <title>Genome sequencing and assembly of the red palm weevil Rhynchophorus ferrugineus.</title>
        <authorList>
            <person name="Dias G.B."/>
            <person name="Bergman C.M."/>
            <person name="Manee M."/>
        </authorList>
    </citation>
    <scope>NUCLEOTIDE SEQUENCE</scope>
    <source>
        <strain evidence="3">AA-2017</strain>
        <tissue evidence="3">Whole larva</tissue>
    </source>
</reference>
<evidence type="ECO:0000313" key="4">
    <source>
        <dbReference type="Proteomes" id="UP000625711"/>
    </source>
</evidence>
<protein>
    <recommendedName>
        <fullName evidence="5">Secreted protein</fullName>
    </recommendedName>
</protein>
<keyword evidence="4" id="KW-1185">Reference proteome</keyword>
<feature type="chain" id="PRO_5032998974" description="Secreted protein" evidence="2">
    <location>
        <begin position="23"/>
        <end position="133"/>
    </location>
</feature>
<feature type="region of interest" description="Disordered" evidence="1">
    <location>
        <begin position="33"/>
        <end position="92"/>
    </location>
</feature>
<accession>A0A834I1I6</accession>
<dbReference type="EMBL" id="JAACXV010014088">
    <property type="protein sequence ID" value="KAF7270501.1"/>
    <property type="molecule type" value="Genomic_DNA"/>
</dbReference>
<evidence type="ECO:0008006" key="5">
    <source>
        <dbReference type="Google" id="ProtNLM"/>
    </source>
</evidence>
<dbReference type="Proteomes" id="UP000625711">
    <property type="component" value="Unassembled WGS sequence"/>
</dbReference>
<name>A0A834I1I6_RHYFE</name>
<keyword evidence="2" id="KW-0732">Signal</keyword>
<dbReference type="AlphaFoldDB" id="A0A834I1I6"/>
<comment type="caution">
    <text evidence="3">The sequence shown here is derived from an EMBL/GenBank/DDBJ whole genome shotgun (WGS) entry which is preliminary data.</text>
</comment>
<gene>
    <name evidence="3" type="ORF">GWI33_016539</name>
</gene>
<proteinExistence type="predicted"/>
<organism evidence="3 4">
    <name type="scientific">Rhynchophorus ferrugineus</name>
    <name type="common">Red palm weevil</name>
    <name type="synonym">Curculio ferrugineus</name>
    <dbReference type="NCBI Taxonomy" id="354439"/>
    <lineage>
        <taxon>Eukaryota</taxon>
        <taxon>Metazoa</taxon>
        <taxon>Ecdysozoa</taxon>
        <taxon>Arthropoda</taxon>
        <taxon>Hexapoda</taxon>
        <taxon>Insecta</taxon>
        <taxon>Pterygota</taxon>
        <taxon>Neoptera</taxon>
        <taxon>Endopterygota</taxon>
        <taxon>Coleoptera</taxon>
        <taxon>Polyphaga</taxon>
        <taxon>Cucujiformia</taxon>
        <taxon>Curculionidae</taxon>
        <taxon>Dryophthorinae</taxon>
        <taxon>Rhynchophorus</taxon>
    </lineage>
</organism>
<evidence type="ECO:0000256" key="2">
    <source>
        <dbReference type="SAM" id="SignalP"/>
    </source>
</evidence>
<feature type="compositionally biased region" description="Polar residues" evidence="1">
    <location>
        <begin position="44"/>
        <end position="54"/>
    </location>
</feature>
<feature type="signal peptide" evidence="2">
    <location>
        <begin position="1"/>
        <end position="22"/>
    </location>
</feature>
<feature type="compositionally biased region" description="Basic and acidic residues" evidence="1">
    <location>
        <begin position="58"/>
        <end position="70"/>
    </location>
</feature>
<dbReference type="OrthoDB" id="6763215at2759"/>